<accession>A0AAV6JIS9</accession>
<reference evidence="2" key="1">
    <citation type="submission" date="2020-08" db="EMBL/GenBank/DDBJ databases">
        <title>Plant Genome Project.</title>
        <authorList>
            <person name="Zhang R.-G."/>
        </authorList>
    </citation>
    <scope>NUCLEOTIDE SEQUENCE</scope>
    <source>
        <strain evidence="2">WSP0</strain>
        <tissue evidence="2">Leaf</tissue>
    </source>
</reference>
<dbReference type="InterPro" id="IPR051563">
    <property type="entry name" value="Glycosyl_Hydrolase_51"/>
</dbReference>
<dbReference type="AlphaFoldDB" id="A0AAV6JIS9"/>
<sequence length="143" mass="16365">MGHLEPFDLRYVAIGNEDYGKKNYCGNYLKFYDAIRHAYPDIKLSPIVMALLDNWIILPISMIIIDANMVFCLANKFNHASHSGPKDFVSEYAVNMSLLAALAVTVSRYIRFLNLNLDQIYMMDPRNMLQPRSRNGVSSSRLI</sequence>
<evidence type="ECO:0000313" key="2">
    <source>
        <dbReference type="EMBL" id="KAG5540623.1"/>
    </source>
</evidence>
<name>A0AAV6JIS9_9ERIC</name>
<gene>
    <name evidence="2" type="ORF">RHGRI_020745</name>
</gene>
<dbReference type="Proteomes" id="UP000823749">
    <property type="component" value="Chromosome 7"/>
</dbReference>
<proteinExistence type="predicted"/>
<protein>
    <recommendedName>
        <fullName evidence="1">Alpha-L-arabinofuranosidase 1 catalytic domain-containing protein</fullName>
    </recommendedName>
</protein>
<dbReference type="InterPro" id="IPR017853">
    <property type="entry name" value="GH"/>
</dbReference>
<keyword evidence="3" id="KW-1185">Reference proteome</keyword>
<dbReference type="InterPro" id="IPR055235">
    <property type="entry name" value="ASD1_cat"/>
</dbReference>
<dbReference type="GO" id="GO:0046556">
    <property type="term" value="F:alpha-L-arabinofuranosidase activity"/>
    <property type="evidence" value="ECO:0007669"/>
    <property type="project" value="TreeGrafter"/>
</dbReference>
<dbReference type="SUPFAM" id="SSF51445">
    <property type="entry name" value="(Trans)glycosidases"/>
    <property type="match status" value="1"/>
</dbReference>
<dbReference type="PANTHER" id="PTHR31776">
    <property type="entry name" value="ALPHA-L-ARABINOFURANOSIDASE 1"/>
    <property type="match status" value="1"/>
</dbReference>
<dbReference type="PANTHER" id="PTHR31776:SF0">
    <property type="entry name" value="ALPHA-L-ARABINOFURANOSIDASE 1"/>
    <property type="match status" value="1"/>
</dbReference>
<feature type="domain" description="Alpha-L-arabinofuranosidase 1 catalytic" evidence="1">
    <location>
        <begin position="2"/>
        <end position="44"/>
    </location>
</feature>
<dbReference type="EMBL" id="JACTNZ010000007">
    <property type="protein sequence ID" value="KAG5540623.1"/>
    <property type="molecule type" value="Genomic_DNA"/>
</dbReference>
<evidence type="ECO:0000313" key="3">
    <source>
        <dbReference type="Proteomes" id="UP000823749"/>
    </source>
</evidence>
<dbReference type="Pfam" id="PF22848">
    <property type="entry name" value="ASD1_dom"/>
    <property type="match status" value="1"/>
</dbReference>
<evidence type="ECO:0000259" key="1">
    <source>
        <dbReference type="Pfam" id="PF22848"/>
    </source>
</evidence>
<dbReference type="Gene3D" id="3.20.20.80">
    <property type="entry name" value="Glycosidases"/>
    <property type="match status" value="1"/>
</dbReference>
<comment type="caution">
    <text evidence="2">The sequence shown here is derived from an EMBL/GenBank/DDBJ whole genome shotgun (WGS) entry which is preliminary data.</text>
</comment>
<organism evidence="2 3">
    <name type="scientific">Rhododendron griersonianum</name>
    <dbReference type="NCBI Taxonomy" id="479676"/>
    <lineage>
        <taxon>Eukaryota</taxon>
        <taxon>Viridiplantae</taxon>
        <taxon>Streptophyta</taxon>
        <taxon>Embryophyta</taxon>
        <taxon>Tracheophyta</taxon>
        <taxon>Spermatophyta</taxon>
        <taxon>Magnoliopsida</taxon>
        <taxon>eudicotyledons</taxon>
        <taxon>Gunneridae</taxon>
        <taxon>Pentapetalae</taxon>
        <taxon>asterids</taxon>
        <taxon>Ericales</taxon>
        <taxon>Ericaceae</taxon>
        <taxon>Ericoideae</taxon>
        <taxon>Rhodoreae</taxon>
        <taxon>Rhododendron</taxon>
    </lineage>
</organism>